<dbReference type="EMBL" id="JAEHFX010000005">
    <property type="protein sequence ID" value="MBK0403687.1"/>
    <property type="molecule type" value="Genomic_DNA"/>
</dbReference>
<reference evidence="12 13" key="1">
    <citation type="submission" date="2020-12" db="EMBL/GenBank/DDBJ databases">
        <title>Bacterial novel species Adhaeribacter sp. BT258 isolated from soil.</title>
        <authorList>
            <person name="Jung H.-Y."/>
        </authorList>
    </citation>
    <scope>NUCLEOTIDE SEQUENCE [LARGE SCALE GENOMIC DNA]</scope>
    <source>
        <strain evidence="12 13">BT258</strain>
    </source>
</reference>
<keyword evidence="3" id="KW-1003">Cell membrane</keyword>
<comment type="caution">
    <text evidence="12">The sequence shown here is derived from an EMBL/GenBank/DDBJ whole genome shotgun (WGS) entry which is preliminary data.</text>
</comment>
<evidence type="ECO:0000259" key="9">
    <source>
        <dbReference type="Pfam" id="PF00924"/>
    </source>
</evidence>
<dbReference type="InterPro" id="IPR023408">
    <property type="entry name" value="MscS_beta-dom_sf"/>
</dbReference>
<feature type="compositionally biased region" description="Polar residues" evidence="7">
    <location>
        <begin position="308"/>
        <end position="318"/>
    </location>
</feature>
<feature type="transmembrane region" description="Helical" evidence="8">
    <location>
        <begin position="20"/>
        <end position="43"/>
    </location>
</feature>
<dbReference type="InterPro" id="IPR045275">
    <property type="entry name" value="MscS_archaea/bacteria_type"/>
</dbReference>
<feature type="domain" description="Mechanosensitive ion channel MscS C-terminal" evidence="10">
    <location>
        <begin position="187"/>
        <end position="271"/>
    </location>
</feature>
<dbReference type="RefSeq" id="WP_200506430.1">
    <property type="nucleotide sequence ID" value="NZ_JAEHFX010000005.1"/>
</dbReference>
<evidence type="ECO:0000256" key="5">
    <source>
        <dbReference type="ARBA" id="ARBA00022989"/>
    </source>
</evidence>
<accession>A0ABS1C3E3</accession>
<dbReference type="InterPro" id="IPR049278">
    <property type="entry name" value="MS_channel_C"/>
</dbReference>
<dbReference type="InterPro" id="IPR010920">
    <property type="entry name" value="LSM_dom_sf"/>
</dbReference>
<evidence type="ECO:0000256" key="4">
    <source>
        <dbReference type="ARBA" id="ARBA00022692"/>
    </source>
</evidence>
<dbReference type="Pfam" id="PF21082">
    <property type="entry name" value="MS_channel_3rd"/>
    <property type="match status" value="1"/>
</dbReference>
<protein>
    <submittedName>
        <fullName evidence="12">Mechanosensitive ion channel</fullName>
    </submittedName>
</protein>
<evidence type="ECO:0000256" key="1">
    <source>
        <dbReference type="ARBA" id="ARBA00004651"/>
    </source>
</evidence>
<dbReference type="InterPro" id="IPR008910">
    <property type="entry name" value="MSC_TM_helix"/>
</dbReference>
<feature type="region of interest" description="Disordered" evidence="7">
    <location>
        <begin position="289"/>
        <end position="333"/>
    </location>
</feature>
<evidence type="ECO:0000313" key="12">
    <source>
        <dbReference type="EMBL" id="MBK0403687.1"/>
    </source>
</evidence>
<dbReference type="InterPro" id="IPR049142">
    <property type="entry name" value="MS_channel_1st"/>
</dbReference>
<evidence type="ECO:0000259" key="10">
    <source>
        <dbReference type="Pfam" id="PF21082"/>
    </source>
</evidence>
<dbReference type="InterPro" id="IPR006685">
    <property type="entry name" value="MscS_channel_2nd"/>
</dbReference>
<dbReference type="SUPFAM" id="SSF50182">
    <property type="entry name" value="Sm-like ribonucleoproteins"/>
    <property type="match status" value="1"/>
</dbReference>
<comment type="similarity">
    <text evidence="2">Belongs to the MscS (TC 1.A.23) family.</text>
</comment>
<dbReference type="Gene3D" id="3.30.70.100">
    <property type="match status" value="1"/>
</dbReference>
<feature type="domain" description="Mechanosensitive ion channel MscS" evidence="9">
    <location>
        <begin position="113"/>
        <end position="179"/>
    </location>
</feature>
<comment type="subcellular location">
    <subcellularLocation>
        <location evidence="1">Cell membrane</location>
        <topology evidence="1">Multi-pass membrane protein</topology>
    </subcellularLocation>
</comment>
<evidence type="ECO:0000256" key="2">
    <source>
        <dbReference type="ARBA" id="ARBA00008017"/>
    </source>
</evidence>
<evidence type="ECO:0000256" key="3">
    <source>
        <dbReference type="ARBA" id="ARBA00022475"/>
    </source>
</evidence>
<keyword evidence="4 8" id="KW-0812">Transmembrane</keyword>
<proteinExistence type="inferred from homology"/>
<name>A0ABS1C3E3_9BACT</name>
<organism evidence="12 13">
    <name type="scientific">Adhaeribacter terrigena</name>
    <dbReference type="NCBI Taxonomy" id="2793070"/>
    <lineage>
        <taxon>Bacteria</taxon>
        <taxon>Pseudomonadati</taxon>
        <taxon>Bacteroidota</taxon>
        <taxon>Cytophagia</taxon>
        <taxon>Cytophagales</taxon>
        <taxon>Hymenobacteraceae</taxon>
        <taxon>Adhaeribacter</taxon>
    </lineage>
</organism>
<dbReference type="InterPro" id="IPR011014">
    <property type="entry name" value="MscS_channel_TM-2"/>
</dbReference>
<feature type="domain" description="Mechanosensitive ion channel transmembrane helices 2/3" evidence="11">
    <location>
        <begin position="71"/>
        <end position="112"/>
    </location>
</feature>
<evidence type="ECO:0000256" key="6">
    <source>
        <dbReference type="ARBA" id="ARBA00023136"/>
    </source>
</evidence>
<dbReference type="InterPro" id="IPR011066">
    <property type="entry name" value="MscS_channel_C_sf"/>
</dbReference>
<dbReference type="Gene3D" id="1.10.287.1260">
    <property type="match status" value="1"/>
</dbReference>
<evidence type="ECO:0000256" key="8">
    <source>
        <dbReference type="SAM" id="Phobius"/>
    </source>
</evidence>
<keyword evidence="5 8" id="KW-1133">Transmembrane helix</keyword>
<feature type="transmembrane region" description="Helical" evidence="8">
    <location>
        <begin position="93"/>
        <end position="111"/>
    </location>
</feature>
<sequence length="333" mass="37410">MNELNSALNLVSEKLNMWLQYFILMLPNFIMALVVLIITFLIAKLIRKGSEKLLIRFSHSVPLNNLIATLVYMSVILMGVFFALGILKLDKTVTSLLAGVGILGLALGFAFQDIAANFISGVIIAVRKPFGVGDVIETNSHFGTIERINMRTIDIRRQTGELVKVPNRKVFESAMINFTYFGLRRIDLNFRVSYHEDLDKVVAVTLEAMQGITGQIESKEVEVFFEEFSESAIIVLVRFWVHYARQTDYVTARSEAIMKIKKAYDLHQIKFPFPIQILELDSSRQQAASSFAAFTPSPAPPTIESFPTPDSNPKTASQTTTTFEEETEKPNGK</sequence>
<gene>
    <name evidence="12" type="ORF">I5M27_11870</name>
</gene>
<dbReference type="Pfam" id="PF00924">
    <property type="entry name" value="MS_channel_2nd"/>
    <property type="match status" value="1"/>
</dbReference>
<dbReference type="Pfam" id="PF21088">
    <property type="entry name" value="MS_channel_1st"/>
    <property type="match status" value="1"/>
</dbReference>
<dbReference type="PANTHER" id="PTHR30221:SF1">
    <property type="entry name" value="SMALL-CONDUCTANCE MECHANOSENSITIVE CHANNEL"/>
    <property type="match status" value="1"/>
</dbReference>
<dbReference type="Pfam" id="PF05552">
    <property type="entry name" value="MS_channel_1st_1"/>
    <property type="match status" value="1"/>
</dbReference>
<evidence type="ECO:0000256" key="7">
    <source>
        <dbReference type="SAM" id="MobiDB-lite"/>
    </source>
</evidence>
<dbReference type="Gene3D" id="2.30.30.60">
    <property type="match status" value="1"/>
</dbReference>
<keyword evidence="6 8" id="KW-0472">Membrane</keyword>
<dbReference type="SUPFAM" id="SSF82689">
    <property type="entry name" value="Mechanosensitive channel protein MscS (YggB), C-terminal domain"/>
    <property type="match status" value="1"/>
</dbReference>
<dbReference type="PANTHER" id="PTHR30221">
    <property type="entry name" value="SMALL-CONDUCTANCE MECHANOSENSITIVE CHANNEL"/>
    <property type="match status" value="1"/>
</dbReference>
<evidence type="ECO:0000313" key="13">
    <source>
        <dbReference type="Proteomes" id="UP000644147"/>
    </source>
</evidence>
<keyword evidence="13" id="KW-1185">Reference proteome</keyword>
<evidence type="ECO:0000259" key="11">
    <source>
        <dbReference type="Pfam" id="PF21088"/>
    </source>
</evidence>
<feature type="transmembrane region" description="Helical" evidence="8">
    <location>
        <begin position="63"/>
        <end position="87"/>
    </location>
</feature>
<dbReference type="SUPFAM" id="SSF82861">
    <property type="entry name" value="Mechanosensitive channel protein MscS (YggB), transmembrane region"/>
    <property type="match status" value="1"/>
</dbReference>
<dbReference type="Proteomes" id="UP000644147">
    <property type="component" value="Unassembled WGS sequence"/>
</dbReference>